<comment type="similarity">
    <text evidence="1 2">Belongs to the glycosyl hydrolase 31 family.</text>
</comment>
<evidence type="ECO:0000259" key="5">
    <source>
        <dbReference type="Pfam" id="PF21365"/>
    </source>
</evidence>
<dbReference type="SUPFAM" id="SSF51011">
    <property type="entry name" value="Glycosyl hydrolase domain"/>
    <property type="match status" value="1"/>
</dbReference>
<dbReference type="InterPro" id="IPR051816">
    <property type="entry name" value="Glycosyl_Hydrolase_31"/>
</dbReference>
<dbReference type="InterPro" id="IPR033403">
    <property type="entry name" value="DUF5110"/>
</dbReference>
<dbReference type="RefSeq" id="WP_262066847.1">
    <property type="nucleotide sequence ID" value="NZ_JAMXOD010000017.1"/>
</dbReference>
<evidence type="ECO:0000259" key="3">
    <source>
        <dbReference type="Pfam" id="PF01055"/>
    </source>
</evidence>
<evidence type="ECO:0000259" key="4">
    <source>
        <dbReference type="Pfam" id="PF17137"/>
    </source>
</evidence>
<dbReference type="PANTHER" id="PTHR43863">
    <property type="entry name" value="HYDROLASE, PUTATIVE (AFU_ORTHOLOGUE AFUA_1G03140)-RELATED"/>
    <property type="match status" value="1"/>
</dbReference>
<gene>
    <name evidence="6" type="ORF">NK125_11600</name>
</gene>
<protein>
    <submittedName>
        <fullName evidence="6">DUF5110 domain-containing protein</fullName>
    </submittedName>
</protein>
<dbReference type="Gene3D" id="2.60.40.1180">
    <property type="entry name" value="Golgi alpha-mannosidase II"/>
    <property type="match status" value="2"/>
</dbReference>
<dbReference type="Gene3D" id="2.60.40.1760">
    <property type="entry name" value="glycosyl hydrolase (family 31)"/>
    <property type="match status" value="1"/>
</dbReference>
<dbReference type="PANTHER" id="PTHR43863:SF2">
    <property type="entry name" value="MALTASE-GLUCOAMYLASE"/>
    <property type="match status" value="1"/>
</dbReference>
<accession>A0ABT1EB70</accession>
<dbReference type="InterPro" id="IPR017853">
    <property type="entry name" value="GH"/>
</dbReference>
<dbReference type="CDD" id="cd06591">
    <property type="entry name" value="GH31_xylosidase_XylS"/>
    <property type="match status" value="1"/>
</dbReference>
<dbReference type="Proteomes" id="UP001523566">
    <property type="component" value="Unassembled WGS sequence"/>
</dbReference>
<name>A0ABT1EB70_9FIRM</name>
<sequence length="790" mass="91561">MKIKIDTLKGSFRLYGVQENIIRCVCTKREEEDLSPIGIERGEGVPLMVQEEEEKFYVQTKRIFLEIEKATGIFTWKEKGSGKMLLEEDGKELREIPLAVYTTGGEEPDIETVQTVDGERNFVRNLREEIKGSIYKGKLKFKFQEEESIHGLGQGEEGIYNYRGKTQYLYQHNMRIPMPFFVSSNQYGILFDTTSLMYFNDDERGSYMYLDAIRQLDYYFIAGTEMDEVIAGYRELTGRASMLPKYAFGYVQSKEAYHTQKEVLEVAAEYRKRNIPLDLIVQDWNTWEEGKWGNKKVDKERYPNLSEMNQKLHDMNVHSMVSVWPNTNSGTENYAQMKKAGCLLNDLSTYDAFKEEGRTLYWQQANEELFSGGFDAWWCDSTEPFSGPDWNGEFLREPWERFQLVGEEHKKFLGTEKANFYATLHSKGIYENQRKEKKEKRVLNLTRSGYASIQKYGAVLWSGDITATWDTLQRQIREGLNMAMSGIPYWTLDVGGFFTVHEKWKNRGCNCNTDSTPKWFWQGDYEEGVADPAYRELYVRWLGYALFLPMFRSHGTDTPREIWNFGEKGDLFYDSIASIIRMRYRLMPYIYSLAGGVHFNHETMLRSLLFDFPHDKEAAQRSDTFLLGRNILVCPVTKSLEKDEKWECYLPKSCQWTHLFTGEKYEGGQVISVSAPLGQVPAFVRSGAILPMEVGLTYATEKVDTPFEIHIYEGADAEFLYYEDAGDGYAYEEGIYNAIPMKWNDAESILTIGEAKHRFENGLVNRKCVAILKEAKSEFIYQGEAIDVCL</sequence>
<dbReference type="InterPro" id="IPR011013">
    <property type="entry name" value="Gal_mutarotase_sf_dom"/>
</dbReference>
<keyword evidence="7" id="KW-1185">Reference proteome</keyword>
<dbReference type="InterPro" id="IPR000322">
    <property type="entry name" value="Glyco_hydro_31_TIM"/>
</dbReference>
<feature type="domain" description="DUF5110" evidence="4">
    <location>
        <begin position="708"/>
        <end position="761"/>
    </location>
</feature>
<dbReference type="SUPFAM" id="SSF51445">
    <property type="entry name" value="(Trans)glycosidases"/>
    <property type="match status" value="1"/>
</dbReference>
<reference evidence="6 7" key="1">
    <citation type="journal article" date="2022" name="Genome Biol. Evol.">
        <title>Host diet, physiology and behaviors set the stage for Lachnospiraceae cladogenesis.</title>
        <authorList>
            <person name="Vera-Ponce De Leon A."/>
            <person name="Schneider M."/>
            <person name="Jahnes B.C."/>
            <person name="Sadowski V."/>
            <person name="Camuy-Velez L.A."/>
            <person name="Duan J."/>
            <person name="Sabree Z.L."/>
        </authorList>
    </citation>
    <scope>NUCLEOTIDE SEQUENCE [LARGE SCALE GENOMIC DNA]</scope>
    <source>
        <strain evidence="6 7">PAL113</strain>
    </source>
</reference>
<evidence type="ECO:0000256" key="1">
    <source>
        <dbReference type="ARBA" id="ARBA00007806"/>
    </source>
</evidence>
<dbReference type="CDD" id="cd14752">
    <property type="entry name" value="GH31_N"/>
    <property type="match status" value="1"/>
</dbReference>
<evidence type="ECO:0000313" key="7">
    <source>
        <dbReference type="Proteomes" id="UP001523566"/>
    </source>
</evidence>
<keyword evidence="2" id="KW-0378">Hydrolase</keyword>
<evidence type="ECO:0000313" key="6">
    <source>
        <dbReference type="EMBL" id="MCP1103062.1"/>
    </source>
</evidence>
<feature type="domain" description="Glycosyl hydrolase family 31 C-terminal" evidence="5">
    <location>
        <begin position="602"/>
        <end position="690"/>
    </location>
</feature>
<keyword evidence="2" id="KW-0326">Glycosidase</keyword>
<dbReference type="Pfam" id="PF17137">
    <property type="entry name" value="DUF5110"/>
    <property type="match status" value="1"/>
</dbReference>
<feature type="domain" description="Glycoside hydrolase family 31 TIM barrel" evidence="3">
    <location>
        <begin position="241"/>
        <end position="593"/>
    </location>
</feature>
<organism evidence="6 7">
    <name type="scientific">Aequitasia blattaphilus</name>
    <dbReference type="NCBI Taxonomy" id="2949332"/>
    <lineage>
        <taxon>Bacteria</taxon>
        <taxon>Bacillati</taxon>
        <taxon>Bacillota</taxon>
        <taxon>Clostridia</taxon>
        <taxon>Lachnospirales</taxon>
        <taxon>Lachnospiraceae</taxon>
        <taxon>Aequitasia</taxon>
    </lineage>
</organism>
<dbReference type="EMBL" id="JAMZFW010000017">
    <property type="protein sequence ID" value="MCP1103062.1"/>
    <property type="molecule type" value="Genomic_DNA"/>
</dbReference>
<proteinExistence type="inferred from homology"/>
<dbReference type="SUPFAM" id="SSF74650">
    <property type="entry name" value="Galactose mutarotase-like"/>
    <property type="match status" value="1"/>
</dbReference>
<dbReference type="Pfam" id="PF21365">
    <property type="entry name" value="Glyco_hydro_31_3rd"/>
    <property type="match status" value="1"/>
</dbReference>
<dbReference type="InterPro" id="IPR048395">
    <property type="entry name" value="Glyco_hydro_31_C"/>
</dbReference>
<dbReference type="Pfam" id="PF01055">
    <property type="entry name" value="Glyco_hydro_31_2nd"/>
    <property type="match status" value="1"/>
</dbReference>
<dbReference type="InterPro" id="IPR013780">
    <property type="entry name" value="Glyco_hydro_b"/>
</dbReference>
<comment type="caution">
    <text evidence="6">The sequence shown here is derived from an EMBL/GenBank/DDBJ whole genome shotgun (WGS) entry which is preliminary data.</text>
</comment>
<evidence type="ECO:0000256" key="2">
    <source>
        <dbReference type="RuleBase" id="RU361185"/>
    </source>
</evidence>
<dbReference type="Gene3D" id="3.20.20.80">
    <property type="entry name" value="Glycosidases"/>
    <property type="match status" value="1"/>
</dbReference>